<dbReference type="EMBL" id="OE004824">
    <property type="protein sequence ID" value="CAD7461492.1"/>
    <property type="molecule type" value="Genomic_DNA"/>
</dbReference>
<keyword evidence="4 8" id="KW-0812">Transmembrane</keyword>
<evidence type="ECO:0000256" key="8">
    <source>
        <dbReference type="SAM" id="Phobius"/>
    </source>
</evidence>
<feature type="transmembrane region" description="Helical" evidence="8">
    <location>
        <begin position="20"/>
        <end position="45"/>
    </location>
</feature>
<reference evidence="9" key="1">
    <citation type="submission" date="2020-11" db="EMBL/GenBank/DDBJ databases">
        <authorList>
            <person name="Tran Van P."/>
        </authorList>
    </citation>
    <scope>NUCLEOTIDE SEQUENCE</scope>
</reference>
<keyword evidence="7 8" id="KW-0472">Membrane</keyword>
<accession>A0A7R9NZ01</accession>
<protein>
    <submittedName>
        <fullName evidence="9">Uncharacterized protein</fullName>
    </submittedName>
</protein>
<dbReference type="AlphaFoldDB" id="A0A7R9NZ01"/>
<evidence type="ECO:0000256" key="3">
    <source>
        <dbReference type="ARBA" id="ARBA00022679"/>
    </source>
</evidence>
<keyword evidence="5" id="KW-0256">Endoplasmic reticulum</keyword>
<dbReference type="Pfam" id="PF03901">
    <property type="entry name" value="Glyco_transf_22"/>
    <property type="match status" value="1"/>
</dbReference>
<evidence type="ECO:0000256" key="1">
    <source>
        <dbReference type="ARBA" id="ARBA00004477"/>
    </source>
</evidence>
<keyword evidence="3" id="KW-0808">Transferase</keyword>
<dbReference type="InterPro" id="IPR005599">
    <property type="entry name" value="GPI_mannosylTrfase"/>
</dbReference>
<evidence type="ECO:0000256" key="7">
    <source>
        <dbReference type="ARBA" id="ARBA00023136"/>
    </source>
</evidence>
<evidence type="ECO:0000256" key="2">
    <source>
        <dbReference type="ARBA" id="ARBA00022676"/>
    </source>
</evidence>
<gene>
    <name evidence="9" type="ORF">TTEB3V08_LOCUS9401</name>
</gene>
<organism evidence="9">
    <name type="scientific">Timema tahoe</name>
    <dbReference type="NCBI Taxonomy" id="61484"/>
    <lineage>
        <taxon>Eukaryota</taxon>
        <taxon>Metazoa</taxon>
        <taxon>Ecdysozoa</taxon>
        <taxon>Arthropoda</taxon>
        <taxon>Hexapoda</taxon>
        <taxon>Insecta</taxon>
        <taxon>Pterygota</taxon>
        <taxon>Neoptera</taxon>
        <taxon>Polyneoptera</taxon>
        <taxon>Phasmatodea</taxon>
        <taxon>Timematodea</taxon>
        <taxon>Timematoidea</taxon>
        <taxon>Timematidae</taxon>
        <taxon>Timema</taxon>
    </lineage>
</organism>
<evidence type="ECO:0000256" key="6">
    <source>
        <dbReference type="ARBA" id="ARBA00022989"/>
    </source>
</evidence>
<dbReference type="GO" id="GO:0005789">
    <property type="term" value="C:endoplasmic reticulum membrane"/>
    <property type="evidence" value="ECO:0007669"/>
    <property type="project" value="UniProtKB-SubCell"/>
</dbReference>
<keyword evidence="2" id="KW-0328">Glycosyltransferase</keyword>
<evidence type="ECO:0000256" key="5">
    <source>
        <dbReference type="ARBA" id="ARBA00022824"/>
    </source>
</evidence>
<comment type="subcellular location">
    <subcellularLocation>
        <location evidence="1">Endoplasmic reticulum membrane</location>
        <topology evidence="1">Multi-pass membrane protein</topology>
    </subcellularLocation>
</comment>
<keyword evidence="6 8" id="KW-1133">Transmembrane helix</keyword>
<sequence>MFRAVVNRRKRCTTDSIDSLIVKVWTVTLVLLLNTVLPGIFFGIAHNRGTLDVMNVLSKVAAKYPTQTSLLFLMPCHSTPLYRFFLHFYRPLFITGLLLPTDNIGVIEGTLNCDGIVRCYVLISAIWGQSLPHFLVAWLSGSQGGRRTGARLFSGVIDAILGETGLNQCTTRQMQSYRLVGKTIGSSSLFKLLTWVRYLYLPCISARQMVAGPTLIAVADTCASIRPSNYHRLCVLAMVEQPYTCLHKTEYDATLDITVCTAPRLLLGFTVYKEQYCFNLLSPHPRPTSYLDSRCRDFLMIHCDSRCRDIFLFHHN</sequence>
<evidence type="ECO:0000313" key="9">
    <source>
        <dbReference type="EMBL" id="CAD7461492.1"/>
    </source>
</evidence>
<proteinExistence type="predicted"/>
<dbReference type="GO" id="GO:0016757">
    <property type="term" value="F:glycosyltransferase activity"/>
    <property type="evidence" value="ECO:0007669"/>
    <property type="project" value="UniProtKB-KW"/>
</dbReference>
<name>A0A7R9NZ01_9NEOP</name>
<evidence type="ECO:0000256" key="4">
    <source>
        <dbReference type="ARBA" id="ARBA00022692"/>
    </source>
</evidence>